<feature type="compositionally biased region" description="Basic residues" evidence="1">
    <location>
        <begin position="34"/>
        <end position="75"/>
    </location>
</feature>
<evidence type="ECO:0000313" key="2">
    <source>
        <dbReference type="EMBL" id="RYU11637.1"/>
    </source>
</evidence>
<proteinExistence type="predicted"/>
<protein>
    <submittedName>
        <fullName evidence="2">Uncharacterized protein</fullName>
    </submittedName>
</protein>
<dbReference type="AlphaFoldDB" id="A0A4Q5IZH7"/>
<evidence type="ECO:0000256" key="1">
    <source>
        <dbReference type="SAM" id="MobiDB-lite"/>
    </source>
</evidence>
<feature type="compositionally biased region" description="Basic and acidic residues" evidence="1">
    <location>
        <begin position="7"/>
        <end position="31"/>
    </location>
</feature>
<feature type="region of interest" description="Disordered" evidence="1">
    <location>
        <begin position="1"/>
        <end position="93"/>
    </location>
</feature>
<accession>A0A4Q5IZH7</accession>
<comment type="caution">
    <text evidence="2">The sequence shown here is derived from an EMBL/GenBank/DDBJ whole genome shotgun (WGS) entry which is preliminary data.</text>
</comment>
<sequence>MRITGTARDRPRRAEADERIRRSEPRRRDQARGAPRRYGGRADRHRGPRGRPRSRRGGQGRLPRRGRRRWPRRLRGARDPTRLAAGSWRRRGR</sequence>
<gene>
    <name evidence="2" type="ORF">ETU37_13865</name>
</gene>
<organism evidence="2 3">
    <name type="scientific">Nocardioides iriomotensis</name>
    <dbReference type="NCBI Taxonomy" id="715784"/>
    <lineage>
        <taxon>Bacteria</taxon>
        <taxon>Bacillati</taxon>
        <taxon>Actinomycetota</taxon>
        <taxon>Actinomycetes</taxon>
        <taxon>Propionibacteriales</taxon>
        <taxon>Nocardioidaceae</taxon>
        <taxon>Nocardioides</taxon>
    </lineage>
</organism>
<name>A0A4Q5IZH7_9ACTN</name>
<reference evidence="2 3" key="1">
    <citation type="submission" date="2019-01" db="EMBL/GenBank/DDBJ databases">
        <title>Nocardioides guangzhouensis sp. nov., an actinobacterium isolated from soil.</title>
        <authorList>
            <person name="Fu Y."/>
            <person name="Cai Y."/>
            <person name="Lin Z."/>
            <person name="Chen P."/>
        </authorList>
    </citation>
    <scope>NUCLEOTIDE SEQUENCE [LARGE SCALE GENOMIC DNA]</scope>
    <source>
        <strain evidence="2 3">NBRC 105384</strain>
    </source>
</reference>
<evidence type="ECO:0000313" key="3">
    <source>
        <dbReference type="Proteomes" id="UP000291189"/>
    </source>
</evidence>
<keyword evidence="3" id="KW-1185">Reference proteome</keyword>
<dbReference type="EMBL" id="SDPU01000023">
    <property type="protein sequence ID" value="RYU11637.1"/>
    <property type="molecule type" value="Genomic_DNA"/>
</dbReference>
<dbReference type="Proteomes" id="UP000291189">
    <property type="component" value="Unassembled WGS sequence"/>
</dbReference>